<feature type="region of interest" description="Disordered" evidence="1">
    <location>
        <begin position="290"/>
        <end position="326"/>
    </location>
</feature>
<feature type="transmembrane region" description="Helical" evidence="2">
    <location>
        <begin position="623"/>
        <end position="647"/>
    </location>
</feature>
<feature type="compositionally biased region" description="Pro residues" evidence="1">
    <location>
        <begin position="25"/>
        <end position="37"/>
    </location>
</feature>
<feature type="compositionally biased region" description="Polar residues" evidence="1">
    <location>
        <begin position="296"/>
        <end position="309"/>
    </location>
</feature>
<feature type="region of interest" description="Disordered" evidence="1">
    <location>
        <begin position="97"/>
        <end position="117"/>
    </location>
</feature>
<dbReference type="Proteomes" id="UP000700596">
    <property type="component" value="Unassembled WGS sequence"/>
</dbReference>
<proteinExistence type="predicted"/>
<feature type="compositionally biased region" description="Basic and acidic residues" evidence="1">
    <location>
        <begin position="486"/>
        <end position="500"/>
    </location>
</feature>
<keyword evidence="2" id="KW-0812">Transmembrane</keyword>
<keyword evidence="2" id="KW-0472">Membrane</keyword>
<reference evidence="3" key="1">
    <citation type="journal article" date="2021" name="Nat. Commun.">
        <title>Genetic determinants of endophytism in the Arabidopsis root mycobiome.</title>
        <authorList>
            <person name="Mesny F."/>
            <person name="Miyauchi S."/>
            <person name="Thiergart T."/>
            <person name="Pickel B."/>
            <person name="Atanasova L."/>
            <person name="Karlsson M."/>
            <person name="Huettel B."/>
            <person name="Barry K.W."/>
            <person name="Haridas S."/>
            <person name="Chen C."/>
            <person name="Bauer D."/>
            <person name="Andreopoulos W."/>
            <person name="Pangilinan J."/>
            <person name="LaButti K."/>
            <person name="Riley R."/>
            <person name="Lipzen A."/>
            <person name="Clum A."/>
            <person name="Drula E."/>
            <person name="Henrissat B."/>
            <person name="Kohler A."/>
            <person name="Grigoriev I.V."/>
            <person name="Martin F.M."/>
            <person name="Hacquard S."/>
        </authorList>
    </citation>
    <scope>NUCLEOTIDE SEQUENCE</scope>
    <source>
        <strain evidence="3">MPI-CAGE-CH-0243</strain>
    </source>
</reference>
<feature type="compositionally biased region" description="Basic and acidic residues" evidence="1">
    <location>
        <begin position="661"/>
        <end position="671"/>
    </location>
</feature>
<evidence type="ECO:0000256" key="1">
    <source>
        <dbReference type="SAM" id="MobiDB-lite"/>
    </source>
</evidence>
<gene>
    <name evidence="3" type="ORF">B0J11DRAFT_615619</name>
</gene>
<evidence type="ECO:0000256" key="2">
    <source>
        <dbReference type="SAM" id="Phobius"/>
    </source>
</evidence>
<feature type="compositionally biased region" description="Polar residues" evidence="1">
    <location>
        <begin position="506"/>
        <end position="520"/>
    </location>
</feature>
<comment type="caution">
    <text evidence="3">The sequence shown here is derived from an EMBL/GenBank/DDBJ whole genome shotgun (WGS) entry which is preliminary data.</text>
</comment>
<feature type="region of interest" description="Disordered" evidence="1">
    <location>
        <begin position="1"/>
        <end position="67"/>
    </location>
</feature>
<keyword evidence="2" id="KW-1133">Transmembrane helix</keyword>
<organism evidence="3 4">
    <name type="scientific">Dendryphion nanum</name>
    <dbReference type="NCBI Taxonomy" id="256645"/>
    <lineage>
        <taxon>Eukaryota</taxon>
        <taxon>Fungi</taxon>
        <taxon>Dikarya</taxon>
        <taxon>Ascomycota</taxon>
        <taxon>Pezizomycotina</taxon>
        <taxon>Dothideomycetes</taxon>
        <taxon>Pleosporomycetidae</taxon>
        <taxon>Pleosporales</taxon>
        <taxon>Torulaceae</taxon>
        <taxon>Dendryphion</taxon>
    </lineage>
</organism>
<name>A0A9P9ILZ4_9PLEO</name>
<dbReference type="EMBL" id="JAGMWT010000008">
    <property type="protein sequence ID" value="KAH7124129.1"/>
    <property type="molecule type" value="Genomic_DNA"/>
</dbReference>
<feature type="region of interest" description="Disordered" evidence="1">
    <location>
        <begin position="661"/>
        <end position="680"/>
    </location>
</feature>
<dbReference type="AlphaFoldDB" id="A0A9P9ILZ4"/>
<feature type="compositionally biased region" description="Basic and acidic residues" evidence="1">
    <location>
        <begin position="7"/>
        <end position="16"/>
    </location>
</feature>
<feature type="compositionally biased region" description="Polar residues" evidence="1">
    <location>
        <begin position="53"/>
        <end position="67"/>
    </location>
</feature>
<evidence type="ECO:0000313" key="3">
    <source>
        <dbReference type="EMBL" id="KAH7124129.1"/>
    </source>
</evidence>
<evidence type="ECO:0000313" key="4">
    <source>
        <dbReference type="Proteomes" id="UP000700596"/>
    </source>
</evidence>
<protein>
    <submittedName>
        <fullName evidence="3">Uncharacterized protein</fullName>
    </submittedName>
</protein>
<keyword evidence="4" id="KW-1185">Reference proteome</keyword>
<dbReference type="OrthoDB" id="3796057at2759"/>
<sequence length="680" mass="74398">MSGSRIPDQESVERKLNSIKSATLPLPPAPANTPAMPPLRTQSLHDDEIDEATSFQLPPSPSTVYNRSTWSSPIVDELGGYTHKSLVPVSSMERLPDLVEAPGDSPRASEFQYLDNDDHEDVRLEDEVEEDATGDQFRLAARLAMYQMKGFQKPHCIDEGQEGLEKSKIEEDVDAAVASGLDKGPIYGDYVFEKSCGSVVYREIFHPDWVPLALDEQLMKREEGLVQGPITALQDIVVDDGRPDFYTATDIVDQLPEDLGNLDVDNDREKIDPNVGPASSLYIRPDITQEARTSDPKSNPQAPSISQITPRRRFSEDSILSPASSPPISLEMATCGSLYDSPQSSPFSILSSPPGKRVSFTDPSAIPPETPFTGTLKFFKTLKNQSKGVGNEKITAYCSPSPGKRRKTSLPNEITDVARAAEKADEDEVEESEEARELSKLDKFRDYDIGPLDTVIETDIAGDLIILESSVVQHASLSPSFPSVPDTKDQEEQHEQKEFRAVQTAADPTTWPTLTESSTKDSANAKANAKALVYDLHIPGHYGEACKLRISTNASEDTIAQYIRKRGEELEAEEDDIDKSVTEFLADPPSFLVDDADANPDALIATSDNAAGDVNDGPVFIKVIGMIPMVIFWAVVGGVANIATGAIESLMEKMMALAVGKGEEGNDKGEYDREEEEEEE</sequence>
<feature type="region of interest" description="Disordered" evidence="1">
    <location>
        <begin position="478"/>
        <end position="520"/>
    </location>
</feature>
<accession>A0A9P9ILZ4</accession>